<dbReference type="InterPro" id="IPR000870">
    <property type="entry name" value="Homoserine_kinase"/>
</dbReference>
<dbReference type="InterPro" id="IPR013750">
    <property type="entry name" value="GHMP_kinase_C_dom"/>
</dbReference>
<evidence type="ECO:0000256" key="3">
    <source>
        <dbReference type="ARBA" id="ARBA00012078"/>
    </source>
</evidence>
<keyword evidence="9 13" id="KW-0418">Kinase</keyword>
<dbReference type="PIRSF" id="PIRSF000676">
    <property type="entry name" value="Homoser_kin"/>
    <property type="match status" value="1"/>
</dbReference>
<accession>A0A1H3AQ49</accession>
<dbReference type="GO" id="GO:0009088">
    <property type="term" value="P:threonine biosynthetic process"/>
    <property type="evidence" value="ECO:0007669"/>
    <property type="project" value="UniProtKB-UniRule"/>
</dbReference>
<dbReference type="InterPro" id="IPR014721">
    <property type="entry name" value="Ribsml_uS5_D2-typ_fold_subgr"/>
</dbReference>
<name>A0A1H3AQ49_9FIRM</name>
<keyword evidence="10 13" id="KW-0067">ATP-binding</keyword>
<dbReference type="AlphaFoldDB" id="A0A1H3AQ49"/>
<evidence type="ECO:0000256" key="6">
    <source>
        <dbReference type="ARBA" id="ARBA00022679"/>
    </source>
</evidence>
<keyword evidence="8 13" id="KW-0547">Nucleotide-binding</keyword>
<evidence type="ECO:0000256" key="12">
    <source>
        <dbReference type="ARBA" id="ARBA00049954"/>
    </source>
</evidence>
<comment type="subcellular location">
    <subcellularLocation>
        <location evidence="13">Cytoplasm</location>
    </subcellularLocation>
</comment>
<dbReference type="EMBL" id="FNNG01000009">
    <property type="protein sequence ID" value="SDX31254.1"/>
    <property type="molecule type" value="Genomic_DNA"/>
</dbReference>
<dbReference type="OrthoDB" id="9769912at2"/>
<dbReference type="EC" id="2.7.1.39" evidence="3 13"/>
<protein>
    <recommendedName>
        <fullName evidence="4 13">Homoserine kinase</fullName>
        <shortName evidence="13">HK</shortName>
        <shortName evidence="13">HSK</shortName>
        <ecNumber evidence="3 13">2.7.1.39</ecNumber>
    </recommendedName>
</protein>
<keyword evidence="7 13" id="KW-0791">Threonine biosynthesis</keyword>
<dbReference type="RefSeq" id="WP_093753449.1">
    <property type="nucleotide sequence ID" value="NZ_BSYN01000008.1"/>
</dbReference>
<dbReference type="NCBIfam" id="NF002288">
    <property type="entry name" value="PRK01212.1-4"/>
    <property type="match status" value="1"/>
</dbReference>
<dbReference type="Gene3D" id="3.30.70.890">
    <property type="entry name" value="GHMP kinase, C-terminal domain"/>
    <property type="match status" value="1"/>
</dbReference>
<feature type="domain" description="GHMP kinase N-terminal" evidence="14">
    <location>
        <begin position="53"/>
        <end position="135"/>
    </location>
</feature>
<comment type="similarity">
    <text evidence="2 13">Belongs to the GHMP kinase family. Homoserine kinase subfamily.</text>
</comment>
<dbReference type="InterPro" id="IPR036554">
    <property type="entry name" value="GHMP_kinase_C_sf"/>
</dbReference>
<reference evidence="16 17" key="1">
    <citation type="submission" date="2016-10" db="EMBL/GenBank/DDBJ databases">
        <authorList>
            <person name="de Groot N.N."/>
        </authorList>
    </citation>
    <scope>NUCLEOTIDE SEQUENCE [LARGE SCALE GENOMIC DNA]</scope>
    <source>
        <strain evidence="16 17">DSM 23310</strain>
    </source>
</reference>
<dbReference type="SUPFAM" id="SSF55060">
    <property type="entry name" value="GHMP Kinase, C-terminal domain"/>
    <property type="match status" value="1"/>
</dbReference>
<dbReference type="PANTHER" id="PTHR20861">
    <property type="entry name" value="HOMOSERINE/4-DIPHOSPHOCYTIDYL-2-C-METHYL-D-ERYTHRITOL KINASE"/>
    <property type="match status" value="1"/>
</dbReference>
<dbReference type="Pfam" id="PF08544">
    <property type="entry name" value="GHMP_kinases_C"/>
    <property type="match status" value="1"/>
</dbReference>
<evidence type="ECO:0000256" key="7">
    <source>
        <dbReference type="ARBA" id="ARBA00022697"/>
    </source>
</evidence>
<dbReference type="Pfam" id="PF00288">
    <property type="entry name" value="GHMP_kinases_N"/>
    <property type="match status" value="1"/>
</dbReference>
<evidence type="ECO:0000256" key="11">
    <source>
        <dbReference type="ARBA" id="ARBA00049375"/>
    </source>
</evidence>
<evidence type="ECO:0000256" key="13">
    <source>
        <dbReference type="HAMAP-Rule" id="MF_00384"/>
    </source>
</evidence>
<comment type="function">
    <text evidence="12 13">Catalyzes the ATP-dependent phosphorylation of L-homoserine to L-homoserine phosphate.</text>
</comment>
<organism evidence="16 17">
    <name type="scientific">Tepidimicrobium xylanilyticum</name>
    <dbReference type="NCBI Taxonomy" id="1123352"/>
    <lineage>
        <taxon>Bacteria</taxon>
        <taxon>Bacillati</taxon>
        <taxon>Bacillota</taxon>
        <taxon>Tissierellia</taxon>
        <taxon>Tissierellales</taxon>
        <taxon>Tepidimicrobiaceae</taxon>
        <taxon>Tepidimicrobium</taxon>
    </lineage>
</organism>
<evidence type="ECO:0000313" key="17">
    <source>
        <dbReference type="Proteomes" id="UP000198828"/>
    </source>
</evidence>
<evidence type="ECO:0000256" key="4">
    <source>
        <dbReference type="ARBA" id="ARBA00017858"/>
    </source>
</evidence>
<feature type="domain" description="GHMP kinase C-terminal" evidence="15">
    <location>
        <begin position="197"/>
        <end position="260"/>
    </location>
</feature>
<evidence type="ECO:0000256" key="5">
    <source>
        <dbReference type="ARBA" id="ARBA00022605"/>
    </source>
</evidence>
<dbReference type="PRINTS" id="PR00958">
    <property type="entry name" value="HOMSERKINASE"/>
</dbReference>
<dbReference type="InterPro" id="IPR020568">
    <property type="entry name" value="Ribosomal_Su5_D2-typ_SF"/>
</dbReference>
<comment type="catalytic activity">
    <reaction evidence="11 13">
        <text>L-homoserine + ATP = O-phospho-L-homoserine + ADP + H(+)</text>
        <dbReference type="Rhea" id="RHEA:13985"/>
        <dbReference type="ChEBI" id="CHEBI:15378"/>
        <dbReference type="ChEBI" id="CHEBI:30616"/>
        <dbReference type="ChEBI" id="CHEBI:57476"/>
        <dbReference type="ChEBI" id="CHEBI:57590"/>
        <dbReference type="ChEBI" id="CHEBI:456216"/>
        <dbReference type="EC" id="2.7.1.39"/>
    </reaction>
</comment>
<evidence type="ECO:0000256" key="9">
    <source>
        <dbReference type="ARBA" id="ARBA00022777"/>
    </source>
</evidence>
<evidence type="ECO:0000256" key="8">
    <source>
        <dbReference type="ARBA" id="ARBA00022741"/>
    </source>
</evidence>
<evidence type="ECO:0000259" key="14">
    <source>
        <dbReference type="Pfam" id="PF00288"/>
    </source>
</evidence>
<keyword evidence="17" id="KW-1185">Reference proteome</keyword>
<dbReference type="UniPathway" id="UPA00050">
    <property type="reaction ID" value="UER00064"/>
</dbReference>
<sequence>MIRVKVPATSANIGPGFDALGIALNLHNSFSFEEIPEGLEIIGCDDRYKNKNNLVYISMLKTLDKIGYKVKGIKITMDTNIPVSRGLGSSAACILGGVMGANGLAGNPLSKDEILNIATEMEGHPDNIAPALYGGMVVSVMEMGKVYFDKVNVAKGIKFVALVPDFSISTKKARNVLPTAVPYDDAVYNVGRVSILISALSNGRFDLLEYAVEDRLHQSYRGKLIPYFKDIIHVSKRLGAYGTYLSGAGPTIVGIIDNDNSNYTMGIKDYFNSIGLDWDIKELKLDLTGAVIERIK</sequence>
<dbReference type="GO" id="GO:0004413">
    <property type="term" value="F:homoserine kinase activity"/>
    <property type="evidence" value="ECO:0007669"/>
    <property type="project" value="UniProtKB-UniRule"/>
</dbReference>
<proteinExistence type="inferred from homology"/>
<dbReference type="SUPFAM" id="SSF54211">
    <property type="entry name" value="Ribosomal protein S5 domain 2-like"/>
    <property type="match status" value="1"/>
</dbReference>
<dbReference type="HAMAP" id="MF_00384">
    <property type="entry name" value="Homoser_kinase"/>
    <property type="match status" value="1"/>
</dbReference>
<evidence type="ECO:0000313" key="16">
    <source>
        <dbReference type="EMBL" id="SDX31254.1"/>
    </source>
</evidence>
<comment type="pathway">
    <text evidence="1 13">Amino-acid biosynthesis; L-threonine biosynthesis; L-threonine from L-aspartate: step 4/5.</text>
</comment>
<dbReference type="NCBIfam" id="TIGR00191">
    <property type="entry name" value="thrB"/>
    <property type="match status" value="1"/>
</dbReference>
<evidence type="ECO:0000259" key="15">
    <source>
        <dbReference type="Pfam" id="PF08544"/>
    </source>
</evidence>
<keyword evidence="6 13" id="KW-0808">Transferase</keyword>
<dbReference type="Gene3D" id="3.30.230.10">
    <property type="match status" value="1"/>
</dbReference>
<feature type="binding site" evidence="13">
    <location>
        <begin position="82"/>
        <end position="92"/>
    </location>
    <ligand>
        <name>ATP</name>
        <dbReference type="ChEBI" id="CHEBI:30616"/>
    </ligand>
</feature>
<evidence type="ECO:0000256" key="1">
    <source>
        <dbReference type="ARBA" id="ARBA00005015"/>
    </source>
</evidence>
<dbReference type="GO" id="GO:0005524">
    <property type="term" value="F:ATP binding"/>
    <property type="evidence" value="ECO:0007669"/>
    <property type="project" value="UniProtKB-UniRule"/>
</dbReference>
<dbReference type="InterPro" id="IPR006204">
    <property type="entry name" value="GHMP_kinase_N_dom"/>
</dbReference>
<gene>
    <name evidence="13" type="primary">thrB</name>
    <name evidence="16" type="ORF">SAMN05660923_02089</name>
</gene>
<dbReference type="Proteomes" id="UP000198828">
    <property type="component" value="Unassembled WGS sequence"/>
</dbReference>
<evidence type="ECO:0000256" key="2">
    <source>
        <dbReference type="ARBA" id="ARBA00007370"/>
    </source>
</evidence>
<dbReference type="InterPro" id="IPR006203">
    <property type="entry name" value="GHMP_knse_ATP-bd_CS"/>
</dbReference>
<dbReference type="PROSITE" id="PS00627">
    <property type="entry name" value="GHMP_KINASES_ATP"/>
    <property type="match status" value="1"/>
</dbReference>
<evidence type="ECO:0000256" key="10">
    <source>
        <dbReference type="ARBA" id="ARBA00022840"/>
    </source>
</evidence>
<dbReference type="GO" id="GO:0005737">
    <property type="term" value="C:cytoplasm"/>
    <property type="evidence" value="ECO:0007669"/>
    <property type="project" value="UniProtKB-SubCell"/>
</dbReference>
<keyword evidence="5 13" id="KW-0028">Amino-acid biosynthesis</keyword>
<keyword evidence="13" id="KW-0963">Cytoplasm</keyword>
<dbReference type="PANTHER" id="PTHR20861:SF1">
    <property type="entry name" value="HOMOSERINE KINASE"/>
    <property type="match status" value="1"/>
</dbReference>